<keyword evidence="1" id="KW-0472">Membrane</keyword>
<organism evidence="2 3">
    <name type="scientific">Trichomalopsis sarcophagae</name>
    <dbReference type="NCBI Taxonomy" id="543379"/>
    <lineage>
        <taxon>Eukaryota</taxon>
        <taxon>Metazoa</taxon>
        <taxon>Ecdysozoa</taxon>
        <taxon>Arthropoda</taxon>
        <taxon>Hexapoda</taxon>
        <taxon>Insecta</taxon>
        <taxon>Pterygota</taxon>
        <taxon>Neoptera</taxon>
        <taxon>Endopterygota</taxon>
        <taxon>Hymenoptera</taxon>
        <taxon>Apocrita</taxon>
        <taxon>Proctotrupomorpha</taxon>
        <taxon>Chalcidoidea</taxon>
        <taxon>Pteromalidae</taxon>
        <taxon>Pteromalinae</taxon>
        <taxon>Trichomalopsis</taxon>
    </lineage>
</organism>
<protein>
    <submittedName>
        <fullName evidence="2">Uncharacterized protein</fullName>
    </submittedName>
</protein>
<dbReference type="AlphaFoldDB" id="A0A232F0V9"/>
<name>A0A232F0V9_9HYME</name>
<accession>A0A232F0V9</accession>
<reference evidence="2 3" key="1">
    <citation type="journal article" date="2017" name="Curr. Biol.">
        <title>The Evolution of Venom by Co-option of Single-Copy Genes.</title>
        <authorList>
            <person name="Martinson E.O."/>
            <person name="Mrinalini"/>
            <person name="Kelkar Y.D."/>
            <person name="Chang C.H."/>
            <person name="Werren J.H."/>
        </authorList>
    </citation>
    <scope>NUCLEOTIDE SEQUENCE [LARGE SCALE GENOMIC DNA]</scope>
    <source>
        <strain evidence="2 3">Alberta</strain>
        <tissue evidence="2">Whole body</tissue>
    </source>
</reference>
<feature type="transmembrane region" description="Helical" evidence="1">
    <location>
        <begin position="69"/>
        <end position="87"/>
    </location>
</feature>
<proteinExistence type="predicted"/>
<sequence>MFHPTSIRDKYDIYLKLASNKLNMIQTATMTGTSLYTMQVPGSIHFGTSYCVILAPNLVYSSVAISPNVYLLMTMLPVILMGLAIVASESDIGVNRCQEFANDGNEVLHKLKSRIKQTDDYDDCFRENVQRNQPSFCMTYELNGKYVVKQSGLLNGIPIMKVTKLTTNSANIAFPFERGSPYIEVFNLFLRKIVKSGIPKFWKHHQDQHILREEKDLDVEETTEMKETFLEIISLSAGRFISMIVFTIEFYIHKCTQ</sequence>
<keyword evidence="3" id="KW-1185">Reference proteome</keyword>
<gene>
    <name evidence="2" type="ORF">TSAR_001326</name>
</gene>
<evidence type="ECO:0000313" key="2">
    <source>
        <dbReference type="EMBL" id="OXU24232.1"/>
    </source>
</evidence>
<evidence type="ECO:0000256" key="1">
    <source>
        <dbReference type="SAM" id="Phobius"/>
    </source>
</evidence>
<dbReference type="EMBL" id="NNAY01001365">
    <property type="protein sequence ID" value="OXU24232.1"/>
    <property type="molecule type" value="Genomic_DNA"/>
</dbReference>
<dbReference type="Proteomes" id="UP000215335">
    <property type="component" value="Unassembled WGS sequence"/>
</dbReference>
<comment type="caution">
    <text evidence="2">The sequence shown here is derived from an EMBL/GenBank/DDBJ whole genome shotgun (WGS) entry which is preliminary data.</text>
</comment>
<keyword evidence="1" id="KW-0812">Transmembrane</keyword>
<keyword evidence="1" id="KW-1133">Transmembrane helix</keyword>
<evidence type="ECO:0000313" key="3">
    <source>
        <dbReference type="Proteomes" id="UP000215335"/>
    </source>
</evidence>